<evidence type="ECO:0000313" key="14">
    <source>
        <dbReference type="EMBL" id="VVC76652.1"/>
    </source>
</evidence>
<evidence type="ECO:0000256" key="9">
    <source>
        <dbReference type="PIRSR" id="PIRSR623612-1"/>
    </source>
</evidence>
<evidence type="ECO:0000256" key="7">
    <source>
        <dbReference type="ARBA" id="ARBA00023049"/>
    </source>
</evidence>
<evidence type="ECO:0000256" key="5">
    <source>
        <dbReference type="ARBA" id="ARBA00022801"/>
    </source>
</evidence>
<dbReference type="InterPro" id="IPR011096">
    <property type="entry name" value="FTP_domain"/>
</dbReference>
<keyword evidence="3" id="KW-0479">Metal-binding</keyword>
<dbReference type="Proteomes" id="UP000324194">
    <property type="component" value="Chromosome 1"/>
</dbReference>
<dbReference type="Gene3D" id="1.10.390.10">
    <property type="entry name" value="Neutral Protease Domain 2"/>
    <property type="match status" value="1"/>
</dbReference>
<feature type="active site" description="Proton donor" evidence="9">
    <location>
        <position position="467"/>
    </location>
</feature>
<protein>
    <recommendedName>
        <fullName evidence="10">Neutral metalloproteinase</fullName>
        <ecNumber evidence="10">3.4.24.-</ecNumber>
    </recommendedName>
</protein>
<dbReference type="InterPro" id="IPR050728">
    <property type="entry name" value="Zinc_Metalloprotease_M4"/>
</dbReference>
<dbReference type="PRINTS" id="PR00730">
    <property type="entry name" value="THERMOLYSIN"/>
</dbReference>
<dbReference type="Pfam" id="PF02868">
    <property type="entry name" value="Peptidase_M4_C"/>
    <property type="match status" value="1"/>
</dbReference>
<feature type="domain" description="Peptidase M4 C-terminal" evidence="12">
    <location>
        <begin position="387"/>
        <end position="539"/>
    </location>
</feature>
<evidence type="ECO:0000256" key="1">
    <source>
        <dbReference type="ARBA" id="ARBA00009388"/>
    </source>
</evidence>
<feature type="active site" evidence="9">
    <location>
        <position position="377"/>
    </location>
</feature>
<dbReference type="Gene3D" id="3.10.450.490">
    <property type="match status" value="1"/>
</dbReference>
<comment type="subcellular location">
    <subcellularLocation>
        <location evidence="10">Secreted</location>
    </subcellularLocation>
</comment>
<feature type="chain" id="PRO_5023160610" description="Neutral metalloproteinase" evidence="10">
    <location>
        <begin position="24"/>
        <end position="544"/>
    </location>
</feature>
<dbReference type="EMBL" id="LR699119">
    <property type="protein sequence ID" value="VVC76652.1"/>
    <property type="molecule type" value="Genomic_DNA"/>
</dbReference>
<keyword evidence="2 10" id="KW-0645">Protease</keyword>
<feature type="domain" description="FTP" evidence="13">
    <location>
        <begin position="61"/>
        <end position="88"/>
    </location>
</feature>
<accession>A0A5E4PK12</accession>
<dbReference type="InterPro" id="IPR023612">
    <property type="entry name" value="Peptidase_M4"/>
</dbReference>
<dbReference type="InterPro" id="IPR027268">
    <property type="entry name" value="Peptidase_M4/M1_CTD_sf"/>
</dbReference>
<evidence type="ECO:0000256" key="4">
    <source>
        <dbReference type="ARBA" id="ARBA00022729"/>
    </source>
</evidence>
<evidence type="ECO:0000259" key="12">
    <source>
        <dbReference type="Pfam" id="PF02868"/>
    </source>
</evidence>
<dbReference type="SUPFAM" id="SSF55486">
    <property type="entry name" value="Metalloproteases ('zincins'), catalytic domain"/>
    <property type="match status" value="1"/>
</dbReference>
<dbReference type="KEGG" id="asip:AQUSIP_19760"/>
<gene>
    <name evidence="14" type="ORF">AQUSIP_19760</name>
</gene>
<dbReference type="GO" id="GO:0006508">
    <property type="term" value="P:proteolysis"/>
    <property type="evidence" value="ECO:0007669"/>
    <property type="project" value="UniProtKB-KW"/>
</dbReference>
<dbReference type="InterPro" id="IPR013856">
    <property type="entry name" value="Peptidase_M4_domain"/>
</dbReference>
<dbReference type="Pfam" id="PF07504">
    <property type="entry name" value="FTP"/>
    <property type="match status" value="1"/>
</dbReference>
<dbReference type="Gene3D" id="3.10.170.10">
    <property type="match status" value="1"/>
</dbReference>
<feature type="domain" description="Peptidase M4" evidence="11">
    <location>
        <begin position="255"/>
        <end position="384"/>
    </location>
</feature>
<evidence type="ECO:0000256" key="10">
    <source>
        <dbReference type="RuleBase" id="RU366073"/>
    </source>
</evidence>
<comment type="similarity">
    <text evidence="1 10">Belongs to the peptidase M4 family.</text>
</comment>
<dbReference type="GO" id="GO:0004222">
    <property type="term" value="F:metalloendopeptidase activity"/>
    <property type="evidence" value="ECO:0007669"/>
    <property type="project" value="UniProtKB-UniRule"/>
</dbReference>
<dbReference type="OrthoDB" id="5378341at2"/>
<evidence type="ECO:0000313" key="15">
    <source>
        <dbReference type="Proteomes" id="UP000324194"/>
    </source>
</evidence>
<dbReference type="Gene3D" id="3.10.450.40">
    <property type="match status" value="1"/>
</dbReference>
<evidence type="ECO:0000259" key="11">
    <source>
        <dbReference type="Pfam" id="PF01447"/>
    </source>
</evidence>
<dbReference type="GO" id="GO:0005576">
    <property type="term" value="C:extracellular region"/>
    <property type="evidence" value="ECO:0007669"/>
    <property type="project" value="UniProtKB-SubCell"/>
</dbReference>
<dbReference type="CDD" id="cd09597">
    <property type="entry name" value="M4_TLP"/>
    <property type="match status" value="1"/>
</dbReference>
<dbReference type="AlphaFoldDB" id="A0A5E4PK12"/>
<keyword evidence="8" id="KW-0865">Zymogen</keyword>
<comment type="cofactor">
    <cofactor evidence="10">
        <name>Zn(2+)</name>
        <dbReference type="ChEBI" id="CHEBI:29105"/>
    </cofactor>
</comment>
<evidence type="ECO:0000259" key="13">
    <source>
        <dbReference type="Pfam" id="PF07504"/>
    </source>
</evidence>
<sequence length="544" mass="59886">MKNPFFKLSLLSVSLLSIMPAYAATPVDMQHNSLSALTPFLSETADIKLEEVNRNLDFNNTMHVRIRETYMGYPVWGGDAIIHVPNGKKTEMTLTGVSQAAAKNHGSMNGILYKDLAVDLKDAPALVFSAAQAQKALNTAVETYQHKVGGKPALKDQHSDLMVYVDGSNKAHWAYKVSFYAEPLQETALPAKPVYIMDAVTLHIYKQWDEIKTAKMVNVFGGGYGGNTKMGKLTYDGLANHLAKLSIQRHSFLPNCYMQNNDVVVRDKRRASQVSSFYCPKPDRLHNNVYWDGAFDSAHGGYSPANDAMYAGDVIKRMYQDWYHVPVLKKPDGSPMLLTMVVHLKMDNAYWDGEKMNFGDGVQAFYPLTSLGIAGHEVSHGFTEQHSNLNYEGQSGGMNESFSDMAAMAVEYYSLGSSSWQIGGEVYRGEGSLRYMDQPSKDCGGGTPGNECSIDNAGQYYDGLDVHYSSGVYNRFFYLLSTSSGWDARKAFDVMVQANSNYWTPASTFDSAACGVIQAAQDLSYNTTAVVNAFSAVSVDTSAC</sequence>
<dbReference type="PANTHER" id="PTHR33794">
    <property type="entry name" value="BACILLOLYSIN"/>
    <property type="match status" value="1"/>
</dbReference>
<dbReference type="Pfam" id="PF01447">
    <property type="entry name" value="Peptidase_M4"/>
    <property type="match status" value="1"/>
</dbReference>
<organism evidence="14 15">
    <name type="scientific">Aquicella siphonis</name>
    <dbReference type="NCBI Taxonomy" id="254247"/>
    <lineage>
        <taxon>Bacteria</taxon>
        <taxon>Pseudomonadati</taxon>
        <taxon>Pseudomonadota</taxon>
        <taxon>Gammaproteobacteria</taxon>
        <taxon>Legionellales</taxon>
        <taxon>Coxiellaceae</taxon>
        <taxon>Aquicella</taxon>
    </lineage>
</organism>
<feature type="signal peptide" evidence="10">
    <location>
        <begin position="1"/>
        <end position="23"/>
    </location>
</feature>
<dbReference type="PANTHER" id="PTHR33794:SF1">
    <property type="entry name" value="BACILLOLYSIN"/>
    <property type="match status" value="1"/>
</dbReference>
<proteinExistence type="inferred from homology"/>
<evidence type="ECO:0000256" key="2">
    <source>
        <dbReference type="ARBA" id="ARBA00022670"/>
    </source>
</evidence>
<keyword evidence="5 10" id="KW-0378">Hydrolase</keyword>
<evidence type="ECO:0000256" key="3">
    <source>
        <dbReference type="ARBA" id="ARBA00022723"/>
    </source>
</evidence>
<keyword evidence="15" id="KW-1185">Reference proteome</keyword>
<name>A0A5E4PK12_9COXI</name>
<keyword evidence="10" id="KW-0964">Secreted</keyword>
<comment type="function">
    <text evidence="10">Extracellular zinc metalloprotease.</text>
</comment>
<dbReference type="RefSeq" id="WP_148339958.1">
    <property type="nucleotide sequence ID" value="NZ_LR699119.1"/>
</dbReference>
<evidence type="ECO:0000256" key="6">
    <source>
        <dbReference type="ARBA" id="ARBA00022833"/>
    </source>
</evidence>
<keyword evidence="6 10" id="KW-0862">Zinc</keyword>
<dbReference type="EC" id="3.4.24.-" evidence="10"/>
<keyword evidence="7 10" id="KW-0482">Metalloprotease</keyword>
<keyword evidence="4 10" id="KW-0732">Signal</keyword>
<reference evidence="14 15" key="1">
    <citation type="submission" date="2019-08" db="EMBL/GenBank/DDBJ databases">
        <authorList>
            <person name="Guy L."/>
        </authorList>
    </citation>
    <scope>NUCLEOTIDE SEQUENCE [LARGE SCALE GENOMIC DNA]</scope>
    <source>
        <strain evidence="14 15">SGT-108</strain>
    </source>
</reference>
<dbReference type="InterPro" id="IPR001570">
    <property type="entry name" value="Peptidase_M4_C_domain"/>
</dbReference>
<dbReference type="GO" id="GO:0046872">
    <property type="term" value="F:metal ion binding"/>
    <property type="evidence" value="ECO:0007669"/>
    <property type="project" value="UniProtKB-UniRule"/>
</dbReference>
<evidence type="ECO:0000256" key="8">
    <source>
        <dbReference type="ARBA" id="ARBA00023145"/>
    </source>
</evidence>